<dbReference type="EMBL" id="KY000274">
    <property type="protein sequence ID" value="ASF90223.1"/>
    <property type="molecule type" value="Genomic_DNA"/>
</dbReference>
<evidence type="ECO:0000256" key="3">
    <source>
        <dbReference type="SAM" id="MobiDB-lite"/>
    </source>
</evidence>
<gene>
    <name evidence="6" type="ORF">SPAR02025</name>
</gene>
<dbReference type="PROSITE" id="PS50086">
    <property type="entry name" value="TBC_RABGAP"/>
    <property type="match status" value="1"/>
</dbReference>
<feature type="region of interest" description="Disordered" evidence="3">
    <location>
        <begin position="158"/>
        <end position="212"/>
    </location>
</feature>
<evidence type="ECO:0008006" key="7">
    <source>
        <dbReference type="Google" id="ProtNLM"/>
    </source>
</evidence>
<dbReference type="InterPro" id="IPR004182">
    <property type="entry name" value="GRAM"/>
</dbReference>
<dbReference type="FunFam" id="1.10.472.80:FF:000051">
    <property type="entry name" value="Probable MDR1-Mac1p interacting protein"/>
    <property type="match status" value="1"/>
</dbReference>
<feature type="compositionally biased region" description="Acidic residues" evidence="3">
    <location>
        <begin position="194"/>
        <end position="208"/>
    </location>
</feature>
<feature type="domain" description="EF-hand" evidence="5">
    <location>
        <begin position="657"/>
        <end position="692"/>
    </location>
</feature>
<dbReference type="InterPro" id="IPR035969">
    <property type="entry name" value="Rab-GAP_TBC_sf"/>
</dbReference>
<name>A0A2D0XHZ7_9BASI</name>
<dbReference type="InterPro" id="IPR000195">
    <property type="entry name" value="Rab-GAP-TBC_dom"/>
</dbReference>
<dbReference type="PROSITE" id="PS50222">
    <property type="entry name" value="EF_HAND_2"/>
    <property type="match status" value="1"/>
</dbReference>
<dbReference type="SUPFAM" id="SSF47923">
    <property type="entry name" value="Ypt/Rab-GAP domain of gyp1p"/>
    <property type="match status" value="2"/>
</dbReference>
<dbReference type="SMART" id="SM00164">
    <property type="entry name" value="TBC"/>
    <property type="match status" value="1"/>
</dbReference>
<organism evidence="6">
    <name type="scientific">Bartheletia paradoxa</name>
    <dbReference type="NCBI Taxonomy" id="669517"/>
    <lineage>
        <taxon>Eukaryota</taxon>
        <taxon>Fungi</taxon>
        <taxon>Dikarya</taxon>
        <taxon>Basidiomycota</taxon>
        <taxon>Agaricomycotina</taxon>
        <taxon>Bartheletiomycetes</taxon>
        <taxon>Bartheletiales</taxon>
        <taxon>Bartheletiaceae</taxon>
        <taxon>Bartheletia</taxon>
    </lineage>
</organism>
<dbReference type="Pfam" id="PF00566">
    <property type="entry name" value="RabGAP-TBC"/>
    <property type="match status" value="1"/>
</dbReference>
<protein>
    <recommendedName>
        <fullName evidence="7">Rab-GAP TBC domain-containing protein</fullName>
    </recommendedName>
</protein>
<dbReference type="PANTHER" id="PTHR47219:SF20">
    <property type="entry name" value="TBC1 DOMAIN FAMILY MEMBER 2B"/>
    <property type="match status" value="1"/>
</dbReference>
<dbReference type="Gene3D" id="1.10.472.80">
    <property type="entry name" value="Ypt/Rab-GAP domain of gyp1p, domain 3"/>
    <property type="match status" value="1"/>
</dbReference>
<proteinExistence type="predicted"/>
<reference evidence="6" key="1">
    <citation type="submission" date="2016-10" db="EMBL/GenBank/DDBJ databases">
        <title>Phylogenomic data for the living fossil Bartheletia paradoxa suggests that the early evolutionary history of major basidiomycete lineages might not be bifurcate.</title>
        <authorList>
            <person name="Mishra B."/>
            <person name="Choi Y.-J."/>
            <person name="Bauer R."/>
            <person name="Thines M."/>
        </authorList>
    </citation>
    <scope>NUCLEOTIDE SEQUENCE</scope>
</reference>
<keyword evidence="2" id="KW-0106">Calcium</keyword>
<sequence length="998" mass="110320">MSEHAHRLRAYTEPTRDDLLREFFALPSDEIVHAEVNAVLSLQGKDEVYSGKLTLTSSFLTFLSLDKRTCRATIPLYTIRRVEKLNSRTGVFALSLIVWHGMKIVIQINNLRPTCDAFCAQLRTNLRTQLPLMKSLKPFVRTCYSEVVLAGVPGAGALGHGSKRSTGEETGGTEGGEEEDGSLVRKTREINLLGDDETGEEKKEDEEAAGGVGIGTEANEHGVEYHGGLGLTFKFPGDAKKILKENEGRASTSTEEIEKDLNRSLPEYPAYQTERGIATLRRVLTAYSWKNPELGYCQAMNILVAAILIYMSEEQTFWLLNVLCDRLLPGYYSQSMHGTLLDQKVFESLVARTLPLIHESFARADVQLSVASLPWFLSLYINAMPLILAFRVVDCFFSMGPKVLFQIGLAILKINGEKLLKITDDGMFINLMRDYFAKLNDSAHPDSADPRVRQITNFQELLVVAFREFGGITDDVIASERKKFRGEVIQSIESFAKRAAVRNLASHGRFTKDQVGIIYDRFFAALCSTPLKRSASISSTMSASGSSQTPLSSLSTSSTNSDSLVVVSAPVSNATLSADGRIEARIDLRAFRVLLADVCTWAREELVVSNGFQQRIQREVAEHDLVDRLFYYWDKEGMGALSLQDIINGLDQVVFSDLMGSIQFFFDLHDKNRDGILTKDEVLQLSESLLFIFRNEIGDIYLASVSQFILNAFEYADAVATPADERKEPVLDGHGNPVTDAGAHTNTPYLNLPTFRMVVLADEVLESFFESHLASSFQLEPEPVSKPAMLVQRGGILGGFFNKVATTLATEENQSRFNWFADEVGKSMGKHTVSHRPSIGKIDPTLSLQEPRTRESILSPAQRSRKSPTTATDPSILSSPSVITATPTHIEASAPSVLPPPFPSAAMRSDLSPLINLVPDSLRAASEALNKRQTFAIDATASDDEEDEDEDDEYEEVGGQDDEAIMDEVERFLNEQDDEGVTGEEGQVAKAFSTLDLL</sequence>
<accession>A0A2D0XHZ7</accession>
<dbReference type="Pfam" id="PF02893">
    <property type="entry name" value="GRAM"/>
    <property type="match status" value="1"/>
</dbReference>
<dbReference type="Gene3D" id="1.10.8.270">
    <property type="entry name" value="putative rabgap domain of human tbc1 domain family member 14 like domains"/>
    <property type="match status" value="1"/>
</dbReference>
<dbReference type="SUPFAM" id="SSF47473">
    <property type="entry name" value="EF-hand"/>
    <property type="match status" value="1"/>
</dbReference>
<dbReference type="PROSITE" id="PS00018">
    <property type="entry name" value="EF_HAND_1"/>
    <property type="match status" value="1"/>
</dbReference>
<keyword evidence="1" id="KW-0343">GTPase activation</keyword>
<feature type="compositionally biased region" description="Polar residues" evidence="3">
    <location>
        <begin position="859"/>
        <end position="880"/>
    </location>
</feature>
<dbReference type="GO" id="GO:0005509">
    <property type="term" value="F:calcium ion binding"/>
    <property type="evidence" value="ECO:0007669"/>
    <property type="project" value="InterPro"/>
</dbReference>
<dbReference type="InterPro" id="IPR018247">
    <property type="entry name" value="EF_Hand_1_Ca_BS"/>
</dbReference>
<dbReference type="InterPro" id="IPR002048">
    <property type="entry name" value="EF_hand_dom"/>
</dbReference>
<evidence type="ECO:0000259" key="4">
    <source>
        <dbReference type="PROSITE" id="PS50086"/>
    </source>
</evidence>
<feature type="region of interest" description="Disordered" evidence="3">
    <location>
        <begin position="830"/>
        <end position="880"/>
    </location>
</feature>
<feature type="compositionally biased region" description="Acidic residues" evidence="3">
    <location>
        <begin position="941"/>
        <end position="963"/>
    </location>
</feature>
<dbReference type="PANTHER" id="PTHR47219">
    <property type="entry name" value="RAB GTPASE-ACTIVATING PROTEIN 1-LIKE"/>
    <property type="match status" value="1"/>
</dbReference>
<feature type="region of interest" description="Disordered" evidence="3">
    <location>
        <begin position="939"/>
        <end position="963"/>
    </location>
</feature>
<evidence type="ECO:0000256" key="2">
    <source>
        <dbReference type="ARBA" id="ARBA00022837"/>
    </source>
</evidence>
<feature type="domain" description="Rab-GAP TBC" evidence="4">
    <location>
        <begin position="230"/>
        <end position="400"/>
    </location>
</feature>
<dbReference type="InterPro" id="IPR050302">
    <property type="entry name" value="Rab_GAP_TBC_domain"/>
</dbReference>
<dbReference type="Gene3D" id="1.10.238.10">
    <property type="entry name" value="EF-hand"/>
    <property type="match status" value="1"/>
</dbReference>
<evidence type="ECO:0000259" key="5">
    <source>
        <dbReference type="PROSITE" id="PS50222"/>
    </source>
</evidence>
<dbReference type="GO" id="GO:0031267">
    <property type="term" value="F:small GTPase binding"/>
    <property type="evidence" value="ECO:0007669"/>
    <property type="project" value="TreeGrafter"/>
</dbReference>
<evidence type="ECO:0000256" key="1">
    <source>
        <dbReference type="ARBA" id="ARBA00022468"/>
    </source>
</evidence>
<dbReference type="SMART" id="SM00568">
    <property type="entry name" value="GRAM"/>
    <property type="match status" value="1"/>
</dbReference>
<evidence type="ECO:0000313" key="6">
    <source>
        <dbReference type="EMBL" id="ASF90223.1"/>
    </source>
</evidence>
<dbReference type="InterPro" id="IPR011992">
    <property type="entry name" value="EF-hand-dom_pair"/>
</dbReference>
<dbReference type="AlphaFoldDB" id="A0A2D0XHZ7"/>
<dbReference type="GO" id="GO:0005096">
    <property type="term" value="F:GTPase activator activity"/>
    <property type="evidence" value="ECO:0007669"/>
    <property type="project" value="UniProtKB-KW"/>
</dbReference>
<dbReference type="FunFam" id="1.10.8.270:FF:000015">
    <property type="entry name" value="GTPase activating protein (Gyp2)"/>
    <property type="match status" value="1"/>
</dbReference>